<dbReference type="InterPro" id="IPR015422">
    <property type="entry name" value="PyrdxlP-dep_Trfase_small"/>
</dbReference>
<protein>
    <recommendedName>
        <fullName evidence="6">Cystathionine gamma-synthase</fullName>
    </recommendedName>
</protein>
<dbReference type="InterPro" id="IPR015424">
    <property type="entry name" value="PyrdxlP-dep_Trfase"/>
</dbReference>
<dbReference type="EMBL" id="JAABOA010003213">
    <property type="protein sequence ID" value="KAF9578906.1"/>
    <property type="molecule type" value="Genomic_DNA"/>
</dbReference>
<sequence length="173" mass="20091">SVLNPHRKYYARLKDVLNRDYEDTMWVEDAIFMERNSRTFKDRISKIDHNTEALCEFLNTHPKVRTVFYPKYITTENYNMQKVEGAGYGGLFSVMFHSNDGAQEFFDALPFYKGPSLGTNFTLACPYAILAHYYELDWVAQYGIERNLIRVAVGLEDFDVLLKGFQTALDAIK</sequence>
<dbReference type="Gene3D" id="3.90.1150.10">
    <property type="entry name" value="Aspartate Aminotransferase, domain 1"/>
    <property type="match status" value="1"/>
</dbReference>
<comment type="cofactor">
    <cofactor evidence="1 3">
        <name>pyridoxal 5'-phosphate</name>
        <dbReference type="ChEBI" id="CHEBI:597326"/>
    </cofactor>
</comment>
<dbReference type="PANTHER" id="PTHR42699">
    <property type="match status" value="1"/>
</dbReference>
<dbReference type="PANTHER" id="PTHR42699:SF1">
    <property type="entry name" value="CYSTATHIONINE GAMMA-SYNTHASE-RELATED"/>
    <property type="match status" value="1"/>
</dbReference>
<feature type="non-terminal residue" evidence="4">
    <location>
        <position position="173"/>
    </location>
</feature>
<dbReference type="Proteomes" id="UP000780801">
    <property type="component" value="Unassembled WGS sequence"/>
</dbReference>
<dbReference type="InterPro" id="IPR000277">
    <property type="entry name" value="Cys/Met-Metab_PyrdxlP-dep_enz"/>
</dbReference>
<dbReference type="Pfam" id="PF01053">
    <property type="entry name" value="Cys_Met_Meta_PP"/>
    <property type="match status" value="1"/>
</dbReference>
<comment type="caution">
    <text evidence="4">The sequence shown here is derived from an EMBL/GenBank/DDBJ whole genome shotgun (WGS) entry which is preliminary data.</text>
</comment>
<dbReference type="SUPFAM" id="SSF53383">
    <property type="entry name" value="PLP-dependent transferases"/>
    <property type="match status" value="1"/>
</dbReference>
<name>A0A9P6KBL8_9FUNG</name>
<dbReference type="FunFam" id="3.90.1150.10:FF:000063">
    <property type="entry name" value="Probable cystathionine gamma-synthase"/>
    <property type="match status" value="1"/>
</dbReference>
<evidence type="ECO:0000313" key="5">
    <source>
        <dbReference type="Proteomes" id="UP000780801"/>
    </source>
</evidence>
<evidence type="ECO:0000256" key="1">
    <source>
        <dbReference type="ARBA" id="ARBA00001933"/>
    </source>
</evidence>
<proteinExistence type="inferred from homology"/>
<reference evidence="4" key="1">
    <citation type="journal article" date="2020" name="Fungal Divers.">
        <title>Resolving the Mortierellaceae phylogeny through synthesis of multi-gene phylogenetics and phylogenomics.</title>
        <authorList>
            <person name="Vandepol N."/>
            <person name="Liber J."/>
            <person name="Desiro A."/>
            <person name="Na H."/>
            <person name="Kennedy M."/>
            <person name="Barry K."/>
            <person name="Grigoriev I.V."/>
            <person name="Miller A.N."/>
            <person name="O'Donnell K."/>
            <person name="Stajich J.E."/>
            <person name="Bonito G."/>
        </authorList>
    </citation>
    <scope>NUCLEOTIDE SEQUENCE</scope>
    <source>
        <strain evidence="4">KOD1015</strain>
    </source>
</reference>
<dbReference type="InterPro" id="IPR051750">
    <property type="entry name" value="Trans-sulfuration_enzymes"/>
</dbReference>
<keyword evidence="2 3" id="KW-0663">Pyridoxal phosphate</keyword>
<evidence type="ECO:0000256" key="3">
    <source>
        <dbReference type="RuleBase" id="RU362118"/>
    </source>
</evidence>
<organism evidence="4 5">
    <name type="scientific">Lunasporangiospora selenospora</name>
    <dbReference type="NCBI Taxonomy" id="979761"/>
    <lineage>
        <taxon>Eukaryota</taxon>
        <taxon>Fungi</taxon>
        <taxon>Fungi incertae sedis</taxon>
        <taxon>Mucoromycota</taxon>
        <taxon>Mortierellomycotina</taxon>
        <taxon>Mortierellomycetes</taxon>
        <taxon>Mortierellales</taxon>
        <taxon>Mortierellaceae</taxon>
        <taxon>Lunasporangiospora</taxon>
    </lineage>
</organism>
<evidence type="ECO:0000256" key="2">
    <source>
        <dbReference type="ARBA" id="ARBA00022898"/>
    </source>
</evidence>
<evidence type="ECO:0008006" key="6">
    <source>
        <dbReference type="Google" id="ProtNLM"/>
    </source>
</evidence>
<dbReference type="AlphaFoldDB" id="A0A9P6KBL8"/>
<dbReference type="OrthoDB" id="2408435at2759"/>
<gene>
    <name evidence="4" type="ORF">BGW38_005076</name>
</gene>
<comment type="similarity">
    <text evidence="3">Belongs to the trans-sulfuration enzymes family.</text>
</comment>
<keyword evidence="5" id="KW-1185">Reference proteome</keyword>
<evidence type="ECO:0000313" key="4">
    <source>
        <dbReference type="EMBL" id="KAF9578906.1"/>
    </source>
</evidence>
<dbReference type="GO" id="GO:0003962">
    <property type="term" value="F:cystathionine gamma-synthase activity"/>
    <property type="evidence" value="ECO:0007669"/>
    <property type="project" value="TreeGrafter"/>
</dbReference>
<dbReference type="GO" id="GO:0019346">
    <property type="term" value="P:transsulfuration"/>
    <property type="evidence" value="ECO:0007669"/>
    <property type="project" value="InterPro"/>
</dbReference>
<accession>A0A9P6KBL8</accession>
<dbReference type="GO" id="GO:0030170">
    <property type="term" value="F:pyridoxal phosphate binding"/>
    <property type="evidence" value="ECO:0007669"/>
    <property type="project" value="InterPro"/>
</dbReference>